<evidence type="ECO:0000256" key="7">
    <source>
        <dbReference type="SAM" id="Phobius"/>
    </source>
</evidence>
<evidence type="ECO:0000256" key="4">
    <source>
        <dbReference type="ARBA" id="ARBA00023157"/>
    </source>
</evidence>
<keyword evidence="4" id="KW-1015">Disulfide bond</keyword>
<dbReference type="AlphaFoldDB" id="A0A9W6PT25"/>
<reference evidence="9" key="1">
    <citation type="submission" date="2023-02" db="EMBL/GenBank/DDBJ databases">
        <title>Actinomadura rubrobrunea NBRC 14622.</title>
        <authorList>
            <person name="Ichikawa N."/>
            <person name="Sato H."/>
            <person name="Tonouchi N."/>
        </authorList>
    </citation>
    <scope>NUCLEOTIDE SEQUENCE</scope>
    <source>
        <strain evidence="9">NBRC 14622</strain>
    </source>
</reference>
<comment type="caution">
    <text evidence="9">The sequence shown here is derived from an EMBL/GenBank/DDBJ whole genome shotgun (WGS) entry which is preliminary data.</text>
</comment>
<feature type="transmembrane region" description="Helical" evidence="7">
    <location>
        <begin position="54"/>
        <end position="79"/>
    </location>
</feature>
<keyword evidence="7" id="KW-0472">Membrane</keyword>
<evidence type="ECO:0000259" key="8">
    <source>
        <dbReference type="Pfam" id="PF13462"/>
    </source>
</evidence>
<feature type="region of interest" description="Disordered" evidence="6">
    <location>
        <begin position="1"/>
        <end position="47"/>
    </location>
</feature>
<evidence type="ECO:0000256" key="2">
    <source>
        <dbReference type="ARBA" id="ARBA00022729"/>
    </source>
</evidence>
<keyword evidence="2" id="KW-0732">Signal</keyword>
<evidence type="ECO:0000256" key="3">
    <source>
        <dbReference type="ARBA" id="ARBA00023002"/>
    </source>
</evidence>
<comment type="similarity">
    <text evidence="1">Belongs to the thioredoxin family. DsbA subfamily.</text>
</comment>
<keyword evidence="3" id="KW-0560">Oxidoreductase</keyword>
<dbReference type="Pfam" id="PF13462">
    <property type="entry name" value="Thioredoxin_4"/>
    <property type="match status" value="1"/>
</dbReference>
<accession>A0A9W6PT25</accession>
<name>A0A9W6PT25_9ACTN</name>
<dbReference type="PANTHER" id="PTHR13887:SF14">
    <property type="entry name" value="DISULFIDE BOND FORMATION PROTEIN D"/>
    <property type="match status" value="1"/>
</dbReference>
<evidence type="ECO:0000313" key="9">
    <source>
        <dbReference type="EMBL" id="GLW62992.1"/>
    </source>
</evidence>
<evidence type="ECO:0000256" key="1">
    <source>
        <dbReference type="ARBA" id="ARBA00005791"/>
    </source>
</evidence>
<dbReference type="PANTHER" id="PTHR13887">
    <property type="entry name" value="GLUTATHIONE S-TRANSFERASE KAPPA"/>
    <property type="match status" value="1"/>
</dbReference>
<dbReference type="Gene3D" id="3.40.30.10">
    <property type="entry name" value="Glutaredoxin"/>
    <property type="match status" value="1"/>
</dbReference>
<keyword evidence="10" id="KW-1185">Reference proteome</keyword>
<dbReference type="Proteomes" id="UP001165124">
    <property type="component" value="Unassembled WGS sequence"/>
</dbReference>
<sequence length="287" mass="29967">MANPPNAPWPPSAQPPGAFPPPPPAPPPGGPVPPGTPWGPGGTPPAGAPRRGGLGLVIALVAGGLTVVLVAAVAAFVLLRDEESGGGPEQLRVGQIAGGAEARPGADGSLTMVRPGVERPVVEVYEDFACPPCGRFDRAVDPMLKELAVAGRAKVVFRPMVIFAKGVEPMHGNSLRAASALRCVTDGARWLSFQDVLYTHQPAEETTRAYEISDLLSYGASVGLTDSRFRRCVTEQARAEDVLSASRTYTTSHGVHRTPSVRVDGRLLSDADVHSPDALRRAIEAAS</sequence>
<organism evidence="9 10">
    <name type="scientific">Actinomadura rubrobrunea</name>
    <dbReference type="NCBI Taxonomy" id="115335"/>
    <lineage>
        <taxon>Bacteria</taxon>
        <taxon>Bacillati</taxon>
        <taxon>Actinomycetota</taxon>
        <taxon>Actinomycetes</taxon>
        <taxon>Streptosporangiales</taxon>
        <taxon>Thermomonosporaceae</taxon>
        <taxon>Actinomadura</taxon>
    </lineage>
</organism>
<dbReference type="EMBL" id="BSRZ01000002">
    <property type="protein sequence ID" value="GLW62992.1"/>
    <property type="molecule type" value="Genomic_DNA"/>
</dbReference>
<dbReference type="SUPFAM" id="SSF52833">
    <property type="entry name" value="Thioredoxin-like"/>
    <property type="match status" value="1"/>
</dbReference>
<proteinExistence type="inferred from homology"/>
<dbReference type="InterPro" id="IPR036249">
    <property type="entry name" value="Thioredoxin-like_sf"/>
</dbReference>
<keyword evidence="7" id="KW-1133">Transmembrane helix</keyword>
<feature type="domain" description="Thioredoxin-like fold" evidence="8">
    <location>
        <begin position="121"/>
        <end position="284"/>
    </location>
</feature>
<evidence type="ECO:0000256" key="5">
    <source>
        <dbReference type="ARBA" id="ARBA00023284"/>
    </source>
</evidence>
<keyword evidence="7" id="KW-0812">Transmembrane</keyword>
<protein>
    <recommendedName>
        <fullName evidence="8">Thioredoxin-like fold domain-containing protein</fullName>
    </recommendedName>
</protein>
<dbReference type="InterPro" id="IPR012336">
    <property type="entry name" value="Thioredoxin-like_fold"/>
</dbReference>
<dbReference type="GO" id="GO:0016491">
    <property type="term" value="F:oxidoreductase activity"/>
    <property type="evidence" value="ECO:0007669"/>
    <property type="project" value="UniProtKB-KW"/>
</dbReference>
<gene>
    <name evidence="9" type="ORF">Arub01_12360</name>
</gene>
<keyword evidence="5" id="KW-0676">Redox-active center</keyword>
<evidence type="ECO:0000256" key="6">
    <source>
        <dbReference type="SAM" id="MobiDB-lite"/>
    </source>
</evidence>
<evidence type="ECO:0000313" key="10">
    <source>
        <dbReference type="Proteomes" id="UP001165124"/>
    </source>
</evidence>